<dbReference type="InterPro" id="IPR001647">
    <property type="entry name" value="HTH_TetR"/>
</dbReference>
<reference evidence="6 7" key="1">
    <citation type="submission" date="2023-07" db="EMBL/GenBank/DDBJ databases">
        <title>Genomic Encyclopedia of Type Strains, Phase IV (KMG-IV): sequencing the most valuable type-strain genomes for metagenomic binning, comparative biology and taxonomic classification.</title>
        <authorList>
            <person name="Goeker M."/>
        </authorList>
    </citation>
    <scope>NUCLEOTIDE SEQUENCE [LARGE SCALE GENOMIC DNA]</scope>
    <source>
        <strain evidence="6 7">DSM 9768</strain>
    </source>
</reference>
<organism evidence="6 7">
    <name type="scientific">Evansella vedderi</name>
    <dbReference type="NCBI Taxonomy" id="38282"/>
    <lineage>
        <taxon>Bacteria</taxon>
        <taxon>Bacillati</taxon>
        <taxon>Bacillota</taxon>
        <taxon>Bacilli</taxon>
        <taxon>Bacillales</taxon>
        <taxon>Bacillaceae</taxon>
        <taxon>Evansella</taxon>
    </lineage>
</organism>
<dbReference type="SUPFAM" id="SSF46689">
    <property type="entry name" value="Homeodomain-like"/>
    <property type="match status" value="1"/>
</dbReference>
<evidence type="ECO:0000259" key="5">
    <source>
        <dbReference type="PROSITE" id="PS50977"/>
    </source>
</evidence>
<keyword evidence="1" id="KW-0805">Transcription regulation</keyword>
<dbReference type="InterPro" id="IPR036271">
    <property type="entry name" value="Tet_transcr_reg_TetR-rel_C_sf"/>
</dbReference>
<dbReference type="PROSITE" id="PS50977">
    <property type="entry name" value="HTH_TETR_2"/>
    <property type="match status" value="1"/>
</dbReference>
<dbReference type="SUPFAM" id="SSF48498">
    <property type="entry name" value="Tetracyclin repressor-like, C-terminal domain"/>
    <property type="match status" value="1"/>
</dbReference>
<dbReference type="Gene3D" id="1.10.10.60">
    <property type="entry name" value="Homeodomain-like"/>
    <property type="match status" value="1"/>
</dbReference>
<evidence type="ECO:0000256" key="1">
    <source>
        <dbReference type="ARBA" id="ARBA00023015"/>
    </source>
</evidence>
<dbReference type="InterPro" id="IPR009057">
    <property type="entry name" value="Homeodomain-like_sf"/>
</dbReference>
<comment type="caution">
    <text evidence="6">The sequence shown here is derived from an EMBL/GenBank/DDBJ whole genome shotgun (WGS) entry which is preliminary data.</text>
</comment>
<feature type="DNA-binding region" description="H-T-H motif" evidence="4">
    <location>
        <begin position="24"/>
        <end position="43"/>
    </location>
</feature>
<name>A0ABT9ZNI9_9BACI</name>
<evidence type="ECO:0000256" key="3">
    <source>
        <dbReference type="ARBA" id="ARBA00023163"/>
    </source>
</evidence>
<dbReference type="Gene3D" id="1.10.357.10">
    <property type="entry name" value="Tetracycline Repressor, domain 2"/>
    <property type="match status" value="1"/>
</dbReference>
<dbReference type="PRINTS" id="PR00455">
    <property type="entry name" value="HTHTETR"/>
</dbReference>
<dbReference type="PANTHER" id="PTHR47506">
    <property type="entry name" value="TRANSCRIPTIONAL REGULATORY PROTEIN"/>
    <property type="match status" value="1"/>
</dbReference>
<accession>A0ABT9ZNI9</accession>
<evidence type="ECO:0000313" key="7">
    <source>
        <dbReference type="Proteomes" id="UP001230005"/>
    </source>
</evidence>
<gene>
    <name evidence="6" type="ORF">J2S74_000168</name>
</gene>
<keyword evidence="3" id="KW-0804">Transcription</keyword>
<dbReference type="Pfam" id="PF00440">
    <property type="entry name" value="TetR_N"/>
    <property type="match status" value="1"/>
</dbReference>
<evidence type="ECO:0000313" key="6">
    <source>
        <dbReference type="EMBL" id="MDQ0252796.1"/>
    </source>
</evidence>
<dbReference type="Proteomes" id="UP001230005">
    <property type="component" value="Unassembled WGS sequence"/>
</dbReference>
<protein>
    <submittedName>
        <fullName evidence="6">AcrR family transcriptional regulator</fullName>
    </submittedName>
</protein>
<dbReference type="RefSeq" id="WP_307320626.1">
    <property type="nucleotide sequence ID" value="NZ_JAUSUG010000001.1"/>
</dbReference>
<dbReference type="PANTHER" id="PTHR47506:SF6">
    <property type="entry name" value="HTH-TYPE TRANSCRIPTIONAL REPRESSOR NEMR"/>
    <property type="match status" value="1"/>
</dbReference>
<sequence>MSTKEKIMEAATKLFAEKGYLGMTMKEIANEVGIKPPSVYAFFDGKEDIFLAIYREALDGHLSTVESQFKSKPSAKSQLYSILKSAVDFQFQEELKTKILIRLMAFPPDFLKEDIAERFSFLEQNEYEIIYAIFDHGIENDEIKEADSHVLALSFQCLMDGLFWQMQRHTEEEVYKRLDMMFHQFWNGISKEV</sequence>
<dbReference type="EMBL" id="JAUSUG010000001">
    <property type="protein sequence ID" value="MDQ0252796.1"/>
    <property type="molecule type" value="Genomic_DNA"/>
</dbReference>
<evidence type="ECO:0000256" key="4">
    <source>
        <dbReference type="PROSITE-ProRule" id="PRU00335"/>
    </source>
</evidence>
<feature type="domain" description="HTH tetR-type" evidence="5">
    <location>
        <begin position="1"/>
        <end position="61"/>
    </location>
</feature>
<keyword evidence="2 4" id="KW-0238">DNA-binding</keyword>
<proteinExistence type="predicted"/>
<evidence type="ECO:0000256" key="2">
    <source>
        <dbReference type="ARBA" id="ARBA00023125"/>
    </source>
</evidence>
<keyword evidence="7" id="KW-1185">Reference proteome</keyword>